<evidence type="ECO:0000259" key="9">
    <source>
        <dbReference type="Pfam" id="PF13813"/>
    </source>
</evidence>
<gene>
    <name evidence="10" type="ORF">O181_006121</name>
</gene>
<evidence type="ECO:0000256" key="8">
    <source>
        <dbReference type="SAM" id="Phobius"/>
    </source>
</evidence>
<evidence type="ECO:0000256" key="6">
    <source>
        <dbReference type="ARBA" id="ARBA00022989"/>
    </source>
</evidence>
<dbReference type="GO" id="GO:0008374">
    <property type="term" value="F:O-acyltransferase activity"/>
    <property type="evidence" value="ECO:0007669"/>
    <property type="project" value="InterPro"/>
</dbReference>
<dbReference type="InterPro" id="IPR032805">
    <property type="entry name" value="Wax_synthase_dom"/>
</dbReference>
<feature type="transmembrane region" description="Helical" evidence="8">
    <location>
        <begin position="389"/>
        <end position="408"/>
    </location>
</feature>
<comment type="pathway">
    <text evidence="2">Secondary metabolite biosynthesis.</text>
</comment>
<evidence type="ECO:0000256" key="7">
    <source>
        <dbReference type="ARBA" id="ARBA00023136"/>
    </source>
</evidence>
<dbReference type="GO" id="GO:0016020">
    <property type="term" value="C:membrane"/>
    <property type="evidence" value="ECO:0007669"/>
    <property type="project" value="UniProtKB-SubCell"/>
</dbReference>
<keyword evidence="6 8" id="KW-1133">Transmembrane helix</keyword>
<reference evidence="10" key="1">
    <citation type="submission" date="2021-03" db="EMBL/GenBank/DDBJ databases">
        <title>Draft genome sequence of rust myrtle Austropuccinia psidii MF-1, a brazilian biotype.</title>
        <authorList>
            <person name="Quecine M.C."/>
            <person name="Pachon D.M.R."/>
            <person name="Bonatelli M.L."/>
            <person name="Correr F.H."/>
            <person name="Franceschini L.M."/>
            <person name="Leite T.F."/>
            <person name="Margarido G.R.A."/>
            <person name="Almeida C.A."/>
            <person name="Ferrarezi J.A."/>
            <person name="Labate C.A."/>
        </authorList>
    </citation>
    <scope>NUCLEOTIDE SEQUENCE</scope>
    <source>
        <strain evidence="10">MF-1</strain>
    </source>
</reference>
<dbReference type="Proteomes" id="UP000765509">
    <property type="component" value="Unassembled WGS sequence"/>
</dbReference>
<dbReference type="GO" id="GO:0006629">
    <property type="term" value="P:lipid metabolic process"/>
    <property type="evidence" value="ECO:0007669"/>
    <property type="project" value="InterPro"/>
</dbReference>
<keyword evidence="5 8" id="KW-0812">Transmembrane</keyword>
<feature type="transmembrane region" description="Helical" evidence="8">
    <location>
        <begin position="179"/>
        <end position="199"/>
    </location>
</feature>
<dbReference type="PANTHER" id="PTHR31595:SF57">
    <property type="entry name" value="OS04G0481900 PROTEIN"/>
    <property type="match status" value="1"/>
</dbReference>
<dbReference type="OrthoDB" id="1077582at2759"/>
<comment type="similarity">
    <text evidence="3">Belongs to the wax synthase family.</text>
</comment>
<accession>A0A9Q3GGG8</accession>
<dbReference type="PANTHER" id="PTHR31595">
    <property type="entry name" value="LONG-CHAIN-ALCOHOL O-FATTY-ACYLTRANSFERASE 3-RELATED"/>
    <property type="match status" value="1"/>
</dbReference>
<feature type="domain" description="Wax synthase" evidence="9">
    <location>
        <begin position="272"/>
        <end position="348"/>
    </location>
</feature>
<dbReference type="AlphaFoldDB" id="A0A9Q3GGG8"/>
<evidence type="ECO:0000256" key="1">
    <source>
        <dbReference type="ARBA" id="ARBA00004141"/>
    </source>
</evidence>
<feature type="transmembrane region" description="Helical" evidence="8">
    <location>
        <begin position="231"/>
        <end position="250"/>
    </location>
</feature>
<keyword evidence="11" id="KW-1185">Reference proteome</keyword>
<evidence type="ECO:0000313" key="10">
    <source>
        <dbReference type="EMBL" id="MBW0466406.1"/>
    </source>
</evidence>
<organism evidence="10 11">
    <name type="scientific">Austropuccinia psidii MF-1</name>
    <dbReference type="NCBI Taxonomy" id="1389203"/>
    <lineage>
        <taxon>Eukaryota</taxon>
        <taxon>Fungi</taxon>
        <taxon>Dikarya</taxon>
        <taxon>Basidiomycota</taxon>
        <taxon>Pucciniomycotina</taxon>
        <taxon>Pucciniomycetes</taxon>
        <taxon>Pucciniales</taxon>
        <taxon>Sphaerophragmiaceae</taxon>
        <taxon>Austropuccinia</taxon>
    </lineage>
</organism>
<name>A0A9Q3GGG8_9BASI</name>
<dbReference type="InterPro" id="IPR044851">
    <property type="entry name" value="Wax_synthase"/>
</dbReference>
<feature type="transmembrane region" description="Helical" evidence="8">
    <location>
        <begin position="365"/>
        <end position="382"/>
    </location>
</feature>
<evidence type="ECO:0000256" key="4">
    <source>
        <dbReference type="ARBA" id="ARBA00022679"/>
    </source>
</evidence>
<dbReference type="EMBL" id="AVOT02001291">
    <property type="protein sequence ID" value="MBW0466406.1"/>
    <property type="molecule type" value="Genomic_DNA"/>
</dbReference>
<evidence type="ECO:0000256" key="2">
    <source>
        <dbReference type="ARBA" id="ARBA00005179"/>
    </source>
</evidence>
<sequence>MNLSTTLTFSGPPPELYCKPVSYPLLSYSVIPFLLQGSLLHPQFRNRRIFRWIRLALTPLNVYLNVIPLLEFCFLPASKRGSWNFCWGIWCTTLVMKSLEWGVSGGFFEGKYWTRKEVAIKGSKTAYVDGTPLPEHSTPAEILNWTLQQAAFPCGVQFGWGSKATLNTRRLRDVMKRMCLMHFVSLISTAFAVSCRDLGSPTNVLLALGFPSFPGLTLLAEAIASISFTSFLISWFDVSYTYFVLVVYGVKWLDERWKLPVLIMEWFNPAFYPPAFSSPQTSASLRELWNKDWHQFLRRNLVLFGAQPAIWLAKRAGFQKTGQRVMSTFSVFLLSGILHEIYILTVYKGKGSFLGHASPKYFPGALFYFLSQPFGLLIEPHIIPRIPRYLGGGTLWVWLFSLATLIPYRKSLFEDSGFLDEAYPSLSRWKFYYFLIPGSVCQK</sequence>
<comment type="caution">
    <text evidence="10">The sequence shown here is derived from an EMBL/GenBank/DDBJ whole genome shotgun (WGS) entry which is preliminary data.</text>
</comment>
<protein>
    <recommendedName>
        <fullName evidence="9">Wax synthase domain-containing protein</fullName>
    </recommendedName>
</protein>
<evidence type="ECO:0000256" key="5">
    <source>
        <dbReference type="ARBA" id="ARBA00022692"/>
    </source>
</evidence>
<proteinExistence type="inferred from homology"/>
<feature type="transmembrane region" description="Helical" evidence="8">
    <location>
        <begin position="20"/>
        <end position="40"/>
    </location>
</feature>
<dbReference type="Pfam" id="PF13813">
    <property type="entry name" value="MBOAT_2"/>
    <property type="match status" value="1"/>
</dbReference>
<evidence type="ECO:0000256" key="3">
    <source>
        <dbReference type="ARBA" id="ARBA00007282"/>
    </source>
</evidence>
<evidence type="ECO:0000313" key="11">
    <source>
        <dbReference type="Proteomes" id="UP000765509"/>
    </source>
</evidence>
<keyword evidence="4" id="KW-0808">Transferase</keyword>
<feature type="transmembrane region" description="Helical" evidence="8">
    <location>
        <begin position="325"/>
        <end position="345"/>
    </location>
</feature>
<comment type="subcellular location">
    <subcellularLocation>
        <location evidence="1">Membrane</location>
        <topology evidence="1">Multi-pass membrane protein</topology>
    </subcellularLocation>
</comment>
<keyword evidence="7 8" id="KW-0472">Membrane</keyword>